<comment type="similarity">
    <text evidence="1">Belongs to the glycosyl hydrolase 43 family.</text>
</comment>
<feature type="active site" description="Proton acceptor" evidence="4">
    <location>
        <position position="350"/>
    </location>
</feature>
<dbReference type="InterPro" id="IPR006710">
    <property type="entry name" value="Glyco_hydro_43"/>
</dbReference>
<dbReference type="RefSeq" id="WP_045027423.1">
    <property type="nucleotide sequence ID" value="NZ_JRHC01000001.1"/>
</dbReference>
<dbReference type="STRING" id="1544798.LH29_08090"/>
<evidence type="ECO:0008006" key="8">
    <source>
        <dbReference type="Google" id="ProtNLM"/>
    </source>
</evidence>
<keyword evidence="2" id="KW-0378">Hydrolase</keyword>
<dbReference type="OrthoDB" id="9763933at2"/>
<evidence type="ECO:0000256" key="5">
    <source>
        <dbReference type="PIRSR" id="PIRSR606710-2"/>
    </source>
</evidence>
<evidence type="ECO:0000256" key="3">
    <source>
        <dbReference type="ARBA" id="ARBA00023295"/>
    </source>
</evidence>
<comment type="caution">
    <text evidence="6">The sequence shown here is derived from an EMBL/GenBank/DDBJ whole genome shotgun (WGS) entry which is preliminary data.</text>
</comment>
<dbReference type="CDD" id="cd08986">
    <property type="entry name" value="GH43-like"/>
    <property type="match status" value="2"/>
</dbReference>
<keyword evidence="7" id="KW-1185">Reference proteome</keyword>
<dbReference type="Pfam" id="PF04616">
    <property type="entry name" value="Glyco_hydro_43"/>
    <property type="match status" value="2"/>
</dbReference>
<dbReference type="SUPFAM" id="SSF75005">
    <property type="entry name" value="Arabinanase/levansucrase/invertase"/>
    <property type="match status" value="2"/>
</dbReference>
<feature type="active site" description="Proton donor" evidence="4">
    <location>
        <position position="519"/>
    </location>
</feature>
<evidence type="ECO:0000313" key="7">
    <source>
        <dbReference type="Proteomes" id="UP000032544"/>
    </source>
</evidence>
<feature type="site" description="Important for catalytic activity, responsible for pKa modulation of the active site Glu and correct orientation of both the proton donor and substrate" evidence="5">
    <location>
        <position position="471"/>
    </location>
</feature>
<keyword evidence="3" id="KW-0326">Glycosidase</keyword>
<evidence type="ECO:0000313" key="6">
    <source>
        <dbReference type="EMBL" id="KJF45327.1"/>
    </source>
</evidence>
<name>A0A0D8JEL1_9BACT</name>
<dbReference type="Proteomes" id="UP000032544">
    <property type="component" value="Unassembled WGS sequence"/>
</dbReference>
<gene>
    <name evidence="6" type="ORF">LH29_08090</name>
</gene>
<evidence type="ECO:0000256" key="1">
    <source>
        <dbReference type="ARBA" id="ARBA00009865"/>
    </source>
</evidence>
<dbReference type="GO" id="GO:0004553">
    <property type="term" value="F:hydrolase activity, hydrolyzing O-glycosyl compounds"/>
    <property type="evidence" value="ECO:0007669"/>
    <property type="project" value="InterPro"/>
</dbReference>
<dbReference type="InterPro" id="IPR023296">
    <property type="entry name" value="Glyco_hydro_beta-prop_sf"/>
</dbReference>
<protein>
    <recommendedName>
        <fullName evidence="8">Glycoside hydrolase</fullName>
    </recommendedName>
</protein>
<dbReference type="PANTHER" id="PTHR42812:SF14">
    <property type="entry name" value="SECRETED PROTEIN"/>
    <property type="match status" value="1"/>
</dbReference>
<dbReference type="GO" id="GO:0005975">
    <property type="term" value="P:carbohydrate metabolic process"/>
    <property type="evidence" value="ECO:0007669"/>
    <property type="project" value="InterPro"/>
</dbReference>
<dbReference type="PANTHER" id="PTHR42812">
    <property type="entry name" value="BETA-XYLOSIDASE"/>
    <property type="match status" value="1"/>
</dbReference>
<proteinExistence type="inferred from homology"/>
<reference evidence="6 7" key="1">
    <citation type="submission" date="2014-09" db="EMBL/GenBank/DDBJ databases">
        <title>Draft Genome Sequence of Draconibacterium sp. JN14CK-3.</title>
        <authorList>
            <person name="Dong C."/>
            <person name="Lai Q."/>
            <person name="Shao Z."/>
        </authorList>
    </citation>
    <scope>NUCLEOTIDE SEQUENCE [LARGE SCALE GENOMIC DNA]</scope>
    <source>
        <strain evidence="6 7">JN14CK-3</strain>
    </source>
</reference>
<evidence type="ECO:0000256" key="4">
    <source>
        <dbReference type="PIRSR" id="PIRSR606710-1"/>
    </source>
</evidence>
<dbReference type="Gene3D" id="2.115.10.20">
    <property type="entry name" value="Glycosyl hydrolase domain, family 43"/>
    <property type="match status" value="2"/>
</dbReference>
<organism evidence="6 7">
    <name type="scientific">Draconibacterium sediminis</name>
    <dbReference type="NCBI Taxonomy" id="1544798"/>
    <lineage>
        <taxon>Bacteria</taxon>
        <taxon>Pseudomonadati</taxon>
        <taxon>Bacteroidota</taxon>
        <taxon>Bacteroidia</taxon>
        <taxon>Marinilabiliales</taxon>
        <taxon>Prolixibacteraceae</taxon>
        <taxon>Draconibacterium</taxon>
    </lineage>
</organism>
<evidence type="ECO:0000256" key="2">
    <source>
        <dbReference type="ARBA" id="ARBA00022801"/>
    </source>
</evidence>
<sequence length="621" mass="69690">MNLKLLFIFILGLGITLTSGAQFLVHPDYDAQPIKPLLKGLSHPQVCVAPDGWYYLTGTVGEAKQSFENDGIYLWKSKDLIEWKALGKVFDVSEITWQKRGEPVYGTNHSKRREGCRGAELHFVKGNYFLVYSTVYQSIGILKSKTNKAEGPYEDWAKLLPWGYDPSLFEDTDGKVYLTWDGANIARLSDDLKKLDESPQTIIPEIFPPKGWGEYPVLDKVGTAGAHIIKLDGKYCFVASDMQHRMGTWCDDLFLAVSEGDIYGPYHRREFVVPHASHSSIFQDREGNWWSTFAGNPDDPYAMFSGATGLLPLVKGSKYRLKPSPGLILEKGVIGSMHPVQSVKDIFMRDPSICVGHDGAYYLVSTLGEPSQPPHGGLKMWRSTDLENWDSLGYIWNWDKNATWQINRKRDEPGRKEMLWAPEISYINGTYWICFSHSLTPRVTSLIKSSTGLPEGPYVDPISGPVSDGIDGFLFQDDDDEVYYLWGGGQMAKMKKDMSGFAEEPITILAGGWEKMGYEGCCLIKHKDKYILTASDHSGDHNGTYDLMYAIADNVKGPYSERRFAAGHAGHATLFHGTDGKLYCTVFGSDSHCPVHQQLGIIEVDFDKEFNFIMKDSKIGY</sequence>
<dbReference type="InterPro" id="IPR051795">
    <property type="entry name" value="Glycosyl_Hydrlase_43"/>
</dbReference>
<dbReference type="EMBL" id="JRHC01000001">
    <property type="protein sequence ID" value="KJF45327.1"/>
    <property type="molecule type" value="Genomic_DNA"/>
</dbReference>
<accession>A0A0D8JEL1</accession>
<dbReference type="AlphaFoldDB" id="A0A0D8JEL1"/>